<evidence type="ECO:0000256" key="1">
    <source>
        <dbReference type="SAM" id="MobiDB-lite"/>
    </source>
</evidence>
<evidence type="ECO:0000313" key="3">
    <source>
        <dbReference type="EMBL" id="CAD9668468.1"/>
    </source>
</evidence>
<dbReference type="EMBL" id="HBHK01004114">
    <property type="protein sequence ID" value="CAD9668468.1"/>
    <property type="molecule type" value="Transcribed_RNA"/>
</dbReference>
<feature type="compositionally biased region" description="Basic and acidic residues" evidence="1">
    <location>
        <begin position="193"/>
        <end position="206"/>
    </location>
</feature>
<feature type="compositionally biased region" description="Basic and acidic residues" evidence="1">
    <location>
        <begin position="44"/>
        <end position="57"/>
    </location>
</feature>
<dbReference type="CDD" id="cd23767">
    <property type="entry name" value="IQCD"/>
    <property type="match status" value="1"/>
</dbReference>
<feature type="region of interest" description="Disordered" evidence="1">
    <location>
        <begin position="35"/>
        <end position="57"/>
    </location>
</feature>
<dbReference type="PROSITE" id="PS50096">
    <property type="entry name" value="IQ"/>
    <property type="match status" value="1"/>
</dbReference>
<feature type="region of interest" description="Disordered" evidence="1">
    <location>
        <begin position="69"/>
        <end position="132"/>
    </location>
</feature>
<proteinExistence type="predicted"/>
<dbReference type="AlphaFoldDB" id="A0A7S2RE33"/>
<gene>
    <name evidence="2" type="ORF">QSP1433_LOCUS2376</name>
    <name evidence="3" type="ORF">QSP1433_LOCUS2453</name>
</gene>
<feature type="compositionally biased region" description="Basic residues" evidence="1">
    <location>
        <begin position="94"/>
        <end position="104"/>
    </location>
</feature>
<name>A0A7S2RE33_9STRA</name>
<sequence length="600" mass="68326">MDPQYLENEFQRVLQLERKRTLNRRKRLEQALLKDAPPGWGLDEQARESLRGFSKDRVPEIDVDGLRAGATLEPIGKKQRKQEVGTPKSQQCARTRKRKKKPRRSNQNIPVTPREEQSQSVAKNTRAAPIELVPRAEPSKLLDAEPDIALVQAVDTEPVKVEQRTNAVKVEQNDQVLPKHDPRNTETITETDFNDKEQHDDPKDIDSGADQIETIPIKDPEHDLQVGTATKLQSLWKGHRARRMFKQSSVKLKAIRIEGLTLAKLTPETIMQLRAQCTAVQFSVTIWNLKTSIQLYKWRTKWQPLHQFRECTEITESQTFLAPGVDADCVLSISLYGSKRGQHNTVLLFEASLIDMEIFRNCPTKEREHHSVTANPKARLGNAHGENFEFLTVNSPSSYCGWLWISKGSNENQSDMNVELEVSRRKKKRIWGFLSSLYRTVTRVPSLDMKPQKKERSNFSGALGSNQDKADTLHIINPAPRVGVHDMLGDQSKKTSWAWECFWGVHFDGELLLFPSYGIVDPCKTVSTQCAIATSFLFSKSQNASEFTLSKGPHLKIMTQDTKQEAENISKLFFVAESRAHAISWVIKMRQSQHLADFSK</sequence>
<reference evidence="2" key="1">
    <citation type="submission" date="2021-01" db="EMBL/GenBank/DDBJ databases">
        <authorList>
            <person name="Corre E."/>
            <person name="Pelletier E."/>
            <person name="Niang G."/>
            <person name="Scheremetjew M."/>
            <person name="Finn R."/>
            <person name="Kale V."/>
            <person name="Holt S."/>
            <person name="Cochrane G."/>
            <person name="Meng A."/>
            <person name="Brown T."/>
            <person name="Cohen L."/>
        </authorList>
    </citation>
    <scope>NUCLEOTIDE SEQUENCE</scope>
    <source>
        <strain evidence="2">NY070348D</strain>
    </source>
</reference>
<protein>
    <submittedName>
        <fullName evidence="2">Uncharacterized protein</fullName>
    </submittedName>
</protein>
<organism evidence="2">
    <name type="scientific">Mucochytrium quahogii</name>
    <dbReference type="NCBI Taxonomy" id="96639"/>
    <lineage>
        <taxon>Eukaryota</taxon>
        <taxon>Sar</taxon>
        <taxon>Stramenopiles</taxon>
        <taxon>Bigyra</taxon>
        <taxon>Labyrinthulomycetes</taxon>
        <taxon>Thraustochytrida</taxon>
        <taxon>Thraustochytriidae</taxon>
        <taxon>Mucochytrium</taxon>
    </lineage>
</organism>
<feature type="region of interest" description="Disordered" evidence="1">
    <location>
        <begin position="178"/>
        <end position="207"/>
    </location>
</feature>
<evidence type="ECO:0000313" key="2">
    <source>
        <dbReference type="EMBL" id="CAD9668268.1"/>
    </source>
</evidence>
<accession>A0A7S2RE33</accession>
<dbReference type="EMBL" id="HBHK01004003">
    <property type="protein sequence ID" value="CAD9668268.1"/>
    <property type="molecule type" value="Transcribed_RNA"/>
</dbReference>